<name>A0A4C1V4G8_EUMVA</name>
<proteinExistence type="predicted"/>
<sequence>MTKVSRLHDVKSVTNTLSRWTNDTDVWFEKYVYPKRRYGQSAICSYGGKSQAEIFTMREIVTRCGRSAGRPGPAALR</sequence>
<evidence type="ECO:0000313" key="1">
    <source>
        <dbReference type="EMBL" id="GBP33703.1"/>
    </source>
</evidence>
<evidence type="ECO:0000313" key="2">
    <source>
        <dbReference type="Proteomes" id="UP000299102"/>
    </source>
</evidence>
<organism evidence="1 2">
    <name type="scientific">Eumeta variegata</name>
    <name type="common">Bagworm moth</name>
    <name type="synonym">Eumeta japonica</name>
    <dbReference type="NCBI Taxonomy" id="151549"/>
    <lineage>
        <taxon>Eukaryota</taxon>
        <taxon>Metazoa</taxon>
        <taxon>Ecdysozoa</taxon>
        <taxon>Arthropoda</taxon>
        <taxon>Hexapoda</taxon>
        <taxon>Insecta</taxon>
        <taxon>Pterygota</taxon>
        <taxon>Neoptera</taxon>
        <taxon>Endopterygota</taxon>
        <taxon>Lepidoptera</taxon>
        <taxon>Glossata</taxon>
        <taxon>Ditrysia</taxon>
        <taxon>Tineoidea</taxon>
        <taxon>Psychidae</taxon>
        <taxon>Oiketicinae</taxon>
        <taxon>Eumeta</taxon>
    </lineage>
</organism>
<comment type="caution">
    <text evidence="1">The sequence shown here is derived from an EMBL/GenBank/DDBJ whole genome shotgun (WGS) entry which is preliminary data.</text>
</comment>
<dbReference type="EMBL" id="BGZK01000278">
    <property type="protein sequence ID" value="GBP33703.1"/>
    <property type="molecule type" value="Genomic_DNA"/>
</dbReference>
<gene>
    <name evidence="1" type="ORF">EVAR_17029_1</name>
</gene>
<dbReference type="Proteomes" id="UP000299102">
    <property type="component" value="Unassembled WGS sequence"/>
</dbReference>
<reference evidence="1 2" key="1">
    <citation type="journal article" date="2019" name="Commun. Biol.">
        <title>The bagworm genome reveals a unique fibroin gene that provides high tensile strength.</title>
        <authorList>
            <person name="Kono N."/>
            <person name="Nakamura H."/>
            <person name="Ohtoshi R."/>
            <person name="Tomita M."/>
            <person name="Numata K."/>
            <person name="Arakawa K."/>
        </authorList>
    </citation>
    <scope>NUCLEOTIDE SEQUENCE [LARGE SCALE GENOMIC DNA]</scope>
</reference>
<dbReference type="AlphaFoldDB" id="A0A4C1V4G8"/>
<accession>A0A4C1V4G8</accession>
<protein>
    <submittedName>
        <fullName evidence="1">Uncharacterized protein</fullName>
    </submittedName>
</protein>
<keyword evidence="2" id="KW-1185">Reference proteome</keyword>